<organism evidence="1 2">
    <name type="scientific">Punica granatum</name>
    <name type="common">Pomegranate</name>
    <dbReference type="NCBI Taxonomy" id="22663"/>
    <lineage>
        <taxon>Eukaryota</taxon>
        <taxon>Viridiplantae</taxon>
        <taxon>Streptophyta</taxon>
        <taxon>Embryophyta</taxon>
        <taxon>Tracheophyta</taxon>
        <taxon>Spermatophyta</taxon>
        <taxon>Magnoliopsida</taxon>
        <taxon>eudicotyledons</taxon>
        <taxon>Gunneridae</taxon>
        <taxon>Pentapetalae</taxon>
        <taxon>rosids</taxon>
        <taxon>malvids</taxon>
        <taxon>Myrtales</taxon>
        <taxon>Lythraceae</taxon>
        <taxon>Punica</taxon>
    </lineage>
</organism>
<sequence>MQKRKRNFIGSVRWLNREPIRGARTDGFFEVWVFGVGLCRVGSVLRQFVVVPAVTAASITTVPATTEVVAATTTLVATSASVSTAARGLGLVDDDALAVEILVVHPLDRIPYRLLIDEGDESEATRPLDLTIVDDP</sequence>
<evidence type="ECO:0000313" key="2">
    <source>
        <dbReference type="Proteomes" id="UP000233551"/>
    </source>
</evidence>
<keyword evidence="2" id="KW-1185">Reference proteome</keyword>
<dbReference type="AlphaFoldDB" id="A0A2I0JRD1"/>
<proteinExistence type="predicted"/>
<gene>
    <name evidence="1" type="ORF">CRG98_020781</name>
</gene>
<reference evidence="1 2" key="1">
    <citation type="submission" date="2017-11" db="EMBL/GenBank/DDBJ databases">
        <title>De-novo sequencing of pomegranate (Punica granatum L.) genome.</title>
        <authorList>
            <person name="Akparov Z."/>
            <person name="Amiraslanov A."/>
            <person name="Hajiyeva S."/>
            <person name="Abbasov M."/>
            <person name="Kaur K."/>
            <person name="Hamwieh A."/>
            <person name="Solovyev V."/>
            <person name="Salamov A."/>
            <person name="Braich B."/>
            <person name="Kosarev P."/>
            <person name="Mahmoud A."/>
            <person name="Hajiyev E."/>
            <person name="Babayeva S."/>
            <person name="Izzatullayeva V."/>
            <person name="Mammadov A."/>
            <person name="Mammadov A."/>
            <person name="Sharifova S."/>
            <person name="Ojaghi J."/>
            <person name="Eynullazada K."/>
            <person name="Bayramov B."/>
            <person name="Abdulazimova A."/>
            <person name="Shahmuradov I."/>
        </authorList>
    </citation>
    <scope>NUCLEOTIDE SEQUENCE [LARGE SCALE GENOMIC DNA]</scope>
    <source>
        <strain evidence="2">cv. AG2017</strain>
        <tissue evidence="1">Leaf</tissue>
    </source>
</reference>
<dbReference type="Proteomes" id="UP000233551">
    <property type="component" value="Unassembled WGS sequence"/>
</dbReference>
<name>A0A2I0JRD1_PUNGR</name>
<dbReference type="EMBL" id="PGOL01001340">
    <property type="protein sequence ID" value="PKI58791.1"/>
    <property type="molecule type" value="Genomic_DNA"/>
</dbReference>
<protein>
    <submittedName>
        <fullName evidence="1">Uncharacterized protein</fullName>
    </submittedName>
</protein>
<accession>A0A2I0JRD1</accession>
<evidence type="ECO:0000313" key="1">
    <source>
        <dbReference type="EMBL" id="PKI58791.1"/>
    </source>
</evidence>
<comment type="caution">
    <text evidence="1">The sequence shown here is derived from an EMBL/GenBank/DDBJ whole genome shotgun (WGS) entry which is preliminary data.</text>
</comment>